<gene>
    <name evidence="2" type="ORF">FWK35_00000715</name>
</gene>
<name>A0A6G0ZNG4_APHCR</name>
<reference evidence="2 3" key="1">
    <citation type="submission" date="2019-08" db="EMBL/GenBank/DDBJ databases">
        <title>Whole genome of Aphis craccivora.</title>
        <authorList>
            <person name="Voronova N.V."/>
            <person name="Shulinski R.S."/>
            <person name="Bandarenka Y.V."/>
            <person name="Zhorov D.G."/>
            <person name="Warner D."/>
        </authorList>
    </citation>
    <scope>NUCLEOTIDE SEQUENCE [LARGE SCALE GENOMIC DNA]</scope>
    <source>
        <strain evidence="2">180601</strain>
        <tissue evidence="2">Whole Body</tissue>
    </source>
</reference>
<dbReference type="OrthoDB" id="448448at2759"/>
<dbReference type="GO" id="GO:0005634">
    <property type="term" value="C:nucleus"/>
    <property type="evidence" value="ECO:0007669"/>
    <property type="project" value="TreeGrafter"/>
</dbReference>
<protein>
    <submittedName>
        <fullName evidence="2">Lymphoid-specific helicase-like</fullName>
    </submittedName>
</protein>
<accession>A0A6G0ZNG4</accession>
<dbReference type="GO" id="GO:0005721">
    <property type="term" value="C:pericentric heterochromatin"/>
    <property type="evidence" value="ECO:0007669"/>
    <property type="project" value="TreeGrafter"/>
</dbReference>
<dbReference type="InterPro" id="IPR027417">
    <property type="entry name" value="P-loop_NTPase"/>
</dbReference>
<keyword evidence="2" id="KW-0547">Nucleotide-binding</keyword>
<dbReference type="GO" id="GO:0031508">
    <property type="term" value="P:pericentric heterochromatin formation"/>
    <property type="evidence" value="ECO:0007669"/>
    <property type="project" value="TreeGrafter"/>
</dbReference>
<dbReference type="Proteomes" id="UP000478052">
    <property type="component" value="Unassembled WGS sequence"/>
</dbReference>
<keyword evidence="3" id="KW-1185">Reference proteome</keyword>
<dbReference type="GO" id="GO:0005524">
    <property type="term" value="F:ATP binding"/>
    <property type="evidence" value="ECO:0007669"/>
    <property type="project" value="InterPro"/>
</dbReference>
<dbReference type="Gene3D" id="3.40.50.10810">
    <property type="entry name" value="Tandem AAA-ATPase domain"/>
    <property type="match status" value="1"/>
</dbReference>
<dbReference type="GO" id="GO:0044027">
    <property type="term" value="P:negative regulation of gene expression via chromosomal CpG island methylation"/>
    <property type="evidence" value="ECO:0007669"/>
    <property type="project" value="TreeGrafter"/>
</dbReference>
<dbReference type="PANTHER" id="PTHR47161:SF1">
    <property type="entry name" value="LYMPHOID-SPECIFIC HELICASE"/>
    <property type="match status" value="1"/>
</dbReference>
<dbReference type="InterPro" id="IPR014001">
    <property type="entry name" value="Helicase_ATP-bd"/>
</dbReference>
<evidence type="ECO:0000313" key="2">
    <source>
        <dbReference type="EMBL" id="KAF0772759.1"/>
    </source>
</evidence>
<dbReference type="InterPro" id="IPR038718">
    <property type="entry name" value="SNF2-like_sf"/>
</dbReference>
<dbReference type="GO" id="GO:0006346">
    <property type="term" value="P:DNA methylation-dependent constitutive heterochromatin formation"/>
    <property type="evidence" value="ECO:0007669"/>
    <property type="project" value="TreeGrafter"/>
</dbReference>
<sequence length="123" mass="14220">MAFKYITIDKGHKLKNTLTITSRCLHEFACANKLLLTGTPVQNNMDELWTLLNLLMPKLFNDIKDFSSRFAIDDFHGTNNQIIDLATKDEILKIIVKILKPLILRRQKMETNLNLPPKKEIVI</sequence>
<dbReference type="PROSITE" id="PS51192">
    <property type="entry name" value="HELICASE_ATP_BIND_1"/>
    <property type="match status" value="1"/>
</dbReference>
<dbReference type="Pfam" id="PF00176">
    <property type="entry name" value="SNF2-rel_dom"/>
    <property type="match status" value="1"/>
</dbReference>
<dbReference type="AlphaFoldDB" id="A0A6G0ZNG4"/>
<dbReference type="GO" id="GO:0004386">
    <property type="term" value="F:helicase activity"/>
    <property type="evidence" value="ECO:0007669"/>
    <property type="project" value="UniProtKB-KW"/>
</dbReference>
<evidence type="ECO:0000313" key="3">
    <source>
        <dbReference type="Proteomes" id="UP000478052"/>
    </source>
</evidence>
<organism evidence="2 3">
    <name type="scientific">Aphis craccivora</name>
    <name type="common">Cowpea aphid</name>
    <dbReference type="NCBI Taxonomy" id="307492"/>
    <lineage>
        <taxon>Eukaryota</taxon>
        <taxon>Metazoa</taxon>
        <taxon>Ecdysozoa</taxon>
        <taxon>Arthropoda</taxon>
        <taxon>Hexapoda</taxon>
        <taxon>Insecta</taxon>
        <taxon>Pterygota</taxon>
        <taxon>Neoptera</taxon>
        <taxon>Paraneoptera</taxon>
        <taxon>Hemiptera</taxon>
        <taxon>Sternorrhyncha</taxon>
        <taxon>Aphidomorpha</taxon>
        <taxon>Aphidoidea</taxon>
        <taxon>Aphididae</taxon>
        <taxon>Aphidini</taxon>
        <taxon>Aphis</taxon>
        <taxon>Aphis</taxon>
    </lineage>
</organism>
<proteinExistence type="predicted"/>
<dbReference type="SUPFAM" id="SSF52540">
    <property type="entry name" value="P-loop containing nucleoside triphosphate hydrolases"/>
    <property type="match status" value="1"/>
</dbReference>
<dbReference type="InterPro" id="IPR000330">
    <property type="entry name" value="SNF2_N"/>
</dbReference>
<evidence type="ECO:0000259" key="1">
    <source>
        <dbReference type="PROSITE" id="PS51192"/>
    </source>
</evidence>
<feature type="domain" description="Helicase ATP-binding" evidence="1">
    <location>
        <begin position="1"/>
        <end position="58"/>
    </location>
</feature>
<keyword evidence="2" id="KW-0347">Helicase</keyword>
<keyword evidence="2" id="KW-0378">Hydrolase</keyword>
<dbReference type="PANTHER" id="PTHR47161">
    <property type="entry name" value="LYMPHOID-SPECIFIC HELICASE"/>
    <property type="match status" value="1"/>
</dbReference>
<comment type="caution">
    <text evidence="2">The sequence shown here is derived from an EMBL/GenBank/DDBJ whole genome shotgun (WGS) entry which is preliminary data.</text>
</comment>
<dbReference type="EMBL" id="VUJU01000139">
    <property type="protein sequence ID" value="KAF0772759.1"/>
    <property type="molecule type" value="Genomic_DNA"/>
</dbReference>
<dbReference type="GO" id="GO:0003682">
    <property type="term" value="F:chromatin binding"/>
    <property type="evidence" value="ECO:0007669"/>
    <property type="project" value="TreeGrafter"/>
</dbReference>
<keyword evidence="2" id="KW-0067">ATP-binding</keyword>